<dbReference type="KEGG" id="tfr:BR63_01920"/>
<evidence type="ECO:0000313" key="4">
    <source>
        <dbReference type="Proteomes" id="UP000515847"/>
    </source>
</evidence>
<dbReference type="RefSeq" id="WP_051966221.1">
    <property type="nucleotide sequence ID" value="NZ_CP045798.1"/>
</dbReference>
<feature type="transmembrane region" description="Helical" evidence="1">
    <location>
        <begin position="310"/>
        <end position="332"/>
    </location>
</feature>
<feature type="transmembrane region" description="Helical" evidence="1">
    <location>
        <begin position="534"/>
        <end position="556"/>
    </location>
</feature>
<dbReference type="InterPro" id="IPR010656">
    <property type="entry name" value="DctM"/>
</dbReference>
<feature type="transmembrane region" description="Helical" evidence="1">
    <location>
        <begin position="498"/>
        <end position="522"/>
    </location>
</feature>
<feature type="transmembrane region" description="Helical" evidence="1">
    <location>
        <begin position="23"/>
        <end position="45"/>
    </location>
</feature>
<feature type="transmembrane region" description="Helical" evidence="1">
    <location>
        <begin position="51"/>
        <end position="71"/>
    </location>
</feature>
<dbReference type="Pfam" id="PF06808">
    <property type="entry name" value="DctM"/>
    <property type="match status" value="1"/>
</dbReference>
<feature type="domain" description="TRAP C4-dicarboxylate transport system permease DctM subunit" evidence="2">
    <location>
        <begin position="123"/>
        <end position="560"/>
    </location>
</feature>
<dbReference type="PANTHER" id="PTHR43849:SF2">
    <property type="entry name" value="BLL3936 PROTEIN"/>
    <property type="match status" value="1"/>
</dbReference>
<accession>A0A7G6DZD2</accession>
<protein>
    <submittedName>
        <fullName evidence="3">TRAP transporter fused permease subunit</fullName>
    </submittedName>
</protein>
<gene>
    <name evidence="3" type="ORF">BR63_01920</name>
</gene>
<dbReference type="EMBL" id="CP045798">
    <property type="protein sequence ID" value="QNB45186.1"/>
    <property type="molecule type" value="Genomic_DNA"/>
</dbReference>
<keyword evidence="1" id="KW-0472">Membrane</keyword>
<keyword evidence="1" id="KW-0812">Transmembrane</keyword>
<dbReference type="Proteomes" id="UP000515847">
    <property type="component" value="Chromosome"/>
</dbReference>
<dbReference type="InterPro" id="IPR021814">
    <property type="entry name" value="DUF3394"/>
</dbReference>
<keyword evidence="4" id="KW-1185">Reference proteome</keyword>
<feature type="transmembrane region" description="Helical" evidence="1">
    <location>
        <begin position="138"/>
        <end position="161"/>
    </location>
</feature>
<feature type="transmembrane region" description="Helical" evidence="1">
    <location>
        <begin position="413"/>
        <end position="434"/>
    </location>
</feature>
<feature type="transmembrane region" description="Helical" evidence="1">
    <location>
        <begin position="607"/>
        <end position="625"/>
    </location>
</feature>
<dbReference type="PANTHER" id="PTHR43849">
    <property type="entry name" value="BLL3936 PROTEIN"/>
    <property type="match status" value="1"/>
</dbReference>
<keyword evidence="1" id="KW-1133">Transmembrane helix</keyword>
<evidence type="ECO:0000256" key="1">
    <source>
        <dbReference type="SAM" id="Phobius"/>
    </source>
</evidence>
<dbReference type="Pfam" id="PF11874">
    <property type="entry name" value="DUF3394"/>
    <property type="match status" value="1"/>
</dbReference>
<reference evidence="3 4" key="1">
    <citation type="journal article" date="2019" name="Front. Microbiol.">
        <title>Thermoanaerosceptrum fracticalcis gen. nov. sp. nov., a Novel Fumarate-Fermenting Microorganism From a Deep Fractured Carbonate Aquifer of the US Great Basin.</title>
        <authorList>
            <person name="Hamilton-Brehm S.D."/>
            <person name="Stewart L.E."/>
            <person name="Zavarin M."/>
            <person name="Caldwell M."/>
            <person name="Lawson P.A."/>
            <person name="Onstott T.C."/>
            <person name="Grzymski J."/>
            <person name="Neveux I."/>
            <person name="Lollar B.S."/>
            <person name="Russell C.E."/>
            <person name="Moser D.P."/>
        </authorList>
    </citation>
    <scope>NUCLEOTIDE SEQUENCE [LARGE SCALE GENOMIC DNA]</scope>
    <source>
        <strain evidence="3 4">DRI-13</strain>
    </source>
</reference>
<feature type="transmembrane region" description="Helical" evidence="1">
    <location>
        <begin position="353"/>
        <end position="370"/>
    </location>
</feature>
<dbReference type="OrthoDB" id="9759894at2"/>
<feature type="transmembrane region" description="Helical" evidence="1">
    <location>
        <begin position="83"/>
        <end position="100"/>
    </location>
</feature>
<sequence>MATNEEIIENLDESKRHRSLKGYSYYMVFVLGVIMSIFHVATLNFVPIDPWIMRTLHLLFAGVLIFALIPASKRSSKTKISPVDVLLMILVLFVLLYILVQFDELIYRIGTSPTKTDVIVSTIGILLVLEMTRRLQGLILPMIAIAFILYSLFGAYFPGLFWHKGYSFERTAAFIYSQNGIFGIPIGVSATFVFLFCLFGSFLQASGGGKLFIDLAFSLAGASRGGPAKVAVIASALFGTINGSSVGNVVTTGTFTIPLIKQAGYSPRFAGAVEAVASTGGQIMPPIMGAGAFIMAEILGIPYLQVALAAAIPAVLYFLAVFVMVHMEANRLGIKGMSKDQLPNIWRLLKEDGYMLIPVFLLLYALIVLMVSPLRAASYALLCTVIVSWFKRKSRMGIKKILEAFYDGARGSLDVAATTACAGIIIGVVSLSGIGMKFATIIMSFANGSLGIALVATTFVCIVLGMGLPTVAAYAIAASILAPALVELGANPVAAHMFILYFASISAITPPVALAAFAGAAIADAKPMDVGFTAFRLGIASYIIPFMFVYGPSLLFQGSISTILLTIFTSVIGIVALSGASQGWFWGKANIVERILLFIASLSLIKPGIYTDILGVGLMLTVFALQKLRITRTQSKSIATES</sequence>
<feature type="transmembrane region" description="Helical" evidence="1">
    <location>
        <begin position="454"/>
        <end position="486"/>
    </location>
</feature>
<feature type="transmembrane region" description="Helical" evidence="1">
    <location>
        <begin position="563"/>
        <end position="587"/>
    </location>
</feature>
<name>A0A7G6DZD2_THEFR</name>
<dbReference type="InterPro" id="IPR011853">
    <property type="entry name" value="TRAP_DctM-Dct_fused"/>
</dbReference>
<feature type="transmembrane region" description="Helical" evidence="1">
    <location>
        <begin position="181"/>
        <end position="203"/>
    </location>
</feature>
<organism evidence="3 4">
    <name type="scientific">Thermanaerosceptrum fracticalcis</name>
    <dbReference type="NCBI Taxonomy" id="1712410"/>
    <lineage>
        <taxon>Bacteria</taxon>
        <taxon>Bacillati</taxon>
        <taxon>Bacillota</taxon>
        <taxon>Clostridia</taxon>
        <taxon>Eubacteriales</taxon>
        <taxon>Peptococcaceae</taxon>
        <taxon>Thermanaerosceptrum</taxon>
    </lineage>
</organism>
<dbReference type="AlphaFoldDB" id="A0A7G6DZD2"/>
<evidence type="ECO:0000259" key="2">
    <source>
        <dbReference type="Pfam" id="PF06808"/>
    </source>
</evidence>
<evidence type="ECO:0000313" key="3">
    <source>
        <dbReference type="EMBL" id="QNB45186.1"/>
    </source>
</evidence>
<proteinExistence type="predicted"/>
<dbReference type="NCBIfam" id="TIGR02123">
    <property type="entry name" value="TRAP_fused"/>
    <property type="match status" value="1"/>
</dbReference>